<sequence length="276" mass="30711">MNLPTMSSYSGKQLRNIAPSSSSFWNPGLSEKDRRAAVLDVGTGTGTWAIEIANTHQYSDVLGVDIDWGLMNRNHKSKYGNVDFAAVDVEEPLPWPKRRFDVIHVKGILLEIPNYTRLIEKLAMVLRPDGLLVIAECETKHVSTNHQEIPKCLKQWDTCVTTAFGNQGIDVDFPSKIMSSIAISGVFTSSPYHQHLGVPAGSNSTVRGDPLTMAKAGQMHPQLLLANMRKVLPTLVNHGYDQHELEILLQSCLTELTKPNAGYYQRLFAVYATKMY</sequence>
<dbReference type="GO" id="GO:0008168">
    <property type="term" value="F:methyltransferase activity"/>
    <property type="evidence" value="ECO:0007669"/>
    <property type="project" value="TreeGrafter"/>
</dbReference>
<evidence type="ECO:0000313" key="3">
    <source>
        <dbReference type="Proteomes" id="UP001355207"/>
    </source>
</evidence>
<dbReference type="AlphaFoldDB" id="A0AAX4JRC2"/>
<dbReference type="SUPFAM" id="SSF53335">
    <property type="entry name" value="S-adenosyl-L-methionine-dependent methyltransferases"/>
    <property type="match status" value="1"/>
</dbReference>
<dbReference type="GeneID" id="91093454"/>
<dbReference type="PANTHER" id="PTHR43591">
    <property type="entry name" value="METHYLTRANSFERASE"/>
    <property type="match status" value="1"/>
</dbReference>
<dbReference type="Gene3D" id="3.40.50.150">
    <property type="entry name" value="Vaccinia Virus protein VP39"/>
    <property type="match status" value="1"/>
</dbReference>
<name>A0AAX4JRC2_9TREE</name>
<dbReference type="EMBL" id="CP144100">
    <property type="protein sequence ID" value="WWC87884.1"/>
    <property type="molecule type" value="Genomic_DNA"/>
</dbReference>
<dbReference type="RefSeq" id="XP_066074647.1">
    <property type="nucleotide sequence ID" value="XM_066218550.1"/>
</dbReference>
<dbReference type="PANTHER" id="PTHR43591:SF24">
    <property type="entry name" value="2-METHOXY-6-POLYPRENYL-1,4-BENZOQUINOL METHYLASE, MITOCHONDRIAL"/>
    <property type="match status" value="1"/>
</dbReference>
<dbReference type="InterPro" id="IPR025714">
    <property type="entry name" value="Methyltranfer_dom"/>
</dbReference>
<gene>
    <name evidence="2" type="ORF">L201_002782</name>
</gene>
<evidence type="ECO:0000313" key="2">
    <source>
        <dbReference type="EMBL" id="WWC87884.1"/>
    </source>
</evidence>
<dbReference type="InterPro" id="IPR029063">
    <property type="entry name" value="SAM-dependent_MTases_sf"/>
</dbReference>
<accession>A0AAX4JRC2</accession>
<evidence type="ECO:0000259" key="1">
    <source>
        <dbReference type="Pfam" id="PF13847"/>
    </source>
</evidence>
<protein>
    <recommendedName>
        <fullName evidence="1">Methyltransferase domain-containing protein</fullName>
    </recommendedName>
</protein>
<proteinExistence type="predicted"/>
<dbReference type="Proteomes" id="UP001355207">
    <property type="component" value="Chromosome 3"/>
</dbReference>
<feature type="domain" description="Methyltransferase" evidence="1">
    <location>
        <begin position="34"/>
        <end position="160"/>
    </location>
</feature>
<reference evidence="2 3" key="1">
    <citation type="submission" date="2024-01" db="EMBL/GenBank/DDBJ databases">
        <title>Comparative genomics of Cryptococcus and Kwoniella reveals pathogenesis evolution and contrasting modes of karyotype evolution via chromosome fusion or intercentromeric recombination.</title>
        <authorList>
            <person name="Coelho M.A."/>
            <person name="David-Palma M."/>
            <person name="Shea T."/>
            <person name="Bowers K."/>
            <person name="McGinley-Smith S."/>
            <person name="Mohammad A.W."/>
            <person name="Gnirke A."/>
            <person name="Yurkov A.M."/>
            <person name="Nowrousian M."/>
            <person name="Sun S."/>
            <person name="Cuomo C.A."/>
            <person name="Heitman J."/>
        </authorList>
    </citation>
    <scope>NUCLEOTIDE SEQUENCE [LARGE SCALE GENOMIC DNA]</scope>
    <source>
        <strain evidence="2 3">CBS 6074</strain>
    </source>
</reference>
<keyword evidence="3" id="KW-1185">Reference proteome</keyword>
<dbReference type="Pfam" id="PF13847">
    <property type="entry name" value="Methyltransf_31"/>
    <property type="match status" value="1"/>
</dbReference>
<organism evidence="2 3">
    <name type="scientific">Kwoniella dendrophila CBS 6074</name>
    <dbReference type="NCBI Taxonomy" id="1295534"/>
    <lineage>
        <taxon>Eukaryota</taxon>
        <taxon>Fungi</taxon>
        <taxon>Dikarya</taxon>
        <taxon>Basidiomycota</taxon>
        <taxon>Agaricomycotina</taxon>
        <taxon>Tremellomycetes</taxon>
        <taxon>Tremellales</taxon>
        <taxon>Cryptococcaceae</taxon>
        <taxon>Kwoniella</taxon>
    </lineage>
</organism>
<dbReference type="CDD" id="cd02440">
    <property type="entry name" value="AdoMet_MTases"/>
    <property type="match status" value="1"/>
</dbReference>